<keyword evidence="3" id="KW-0418">Kinase</keyword>
<evidence type="ECO:0000313" key="3">
    <source>
        <dbReference type="EMBL" id="GCF95669.1"/>
    </source>
</evidence>
<protein>
    <submittedName>
        <fullName evidence="3">Histidine kinase</fullName>
    </submittedName>
</protein>
<feature type="transmembrane region" description="Helical" evidence="1">
    <location>
        <begin position="173"/>
        <end position="191"/>
    </location>
</feature>
<keyword evidence="1" id="KW-0472">Membrane</keyword>
<feature type="transmembrane region" description="Helical" evidence="1">
    <location>
        <begin position="134"/>
        <end position="152"/>
    </location>
</feature>
<dbReference type="SUPFAM" id="SSF55874">
    <property type="entry name" value="ATPase domain of HSP90 chaperone/DNA topoisomerase II/histidine kinase"/>
    <property type="match status" value="1"/>
</dbReference>
<comment type="caution">
    <text evidence="3">The sequence shown here is derived from an EMBL/GenBank/DDBJ whole genome shotgun (WGS) entry which is preliminary data.</text>
</comment>
<sequence>MTPDRILEIFLFNALTFLFTKWFSLELFSLFVDRKVTRKKKISCLACYLLFVVFPISLVTEIGADGLTTARSNLLMGMIIILGELFFYLYLNKGLSFRGVSGYFIVETLVLCFSQISLLFVFKTMEQFNLGYPWPQVLTYYICMPIGYFLFIKLLYSLELRTLIDSLFETRKRAILSTVGFFFLAQINLVFEFFAPEFTEEFPYGHTLLIFSLFCALIVFASFYKTAQIRLAEKEATLLQQENYVQNLETIQREMRTLQHDYKNILSGLYLQSEEGNTEEIKHYLNQTLGQLDENVAKKLKDTTHLSNIRISPVKSMLLTKLSAMEQQGIRFNLEVSDPIEEINMELNDFVRCLGILLDNAMEEVQQIHDGTAKLDLILSNEAEDLTIIVKNPTREKPKIHKIWQEGFSTKGENRGLGLFSYQRIIQKYGHISKKTFVQEHEFVQMLTIKN</sequence>
<dbReference type="EMBL" id="BJCC01000036">
    <property type="protein sequence ID" value="GCF95669.1"/>
    <property type="molecule type" value="Genomic_DNA"/>
</dbReference>
<dbReference type="InterPro" id="IPR032834">
    <property type="entry name" value="NatK-like_C"/>
</dbReference>
<feature type="transmembrane region" description="Helical" evidence="1">
    <location>
        <begin position="42"/>
        <end position="62"/>
    </location>
</feature>
<dbReference type="AlphaFoldDB" id="A0A4V0WQ04"/>
<name>A0A4V0WQ04_9ENTE</name>
<feature type="transmembrane region" description="Helical" evidence="1">
    <location>
        <begin position="74"/>
        <end position="91"/>
    </location>
</feature>
<dbReference type="Pfam" id="PF14501">
    <property type="entry name" value="HATPase_c_5"/>
    <property type="match status" value="1"/>
</dbReference>
<dbReference type="PANTHER" id="PTHR40448:SF1">
    <property type="entry name" value="TWO-COMPONENT SENSOR HISTIDINE KINASE"/>
    <property type="match status" value="1"/>
</dbReference>
<feature type="transmembrane region" description="Helical" evidence="1">
    <location>
        <begin position="6"/>
        <end position="30"/>
    </location>
</feature>
<feature type="transmembrane region" description="Helical" evidence="1">
    <location>
        <begin position="203"/>
        <end position="224"/>
    </location>
</feature>
<dbReference type="Proteomes" id="UP000290567">
    <property type="component" value="Unassembled WGS sequence"/>
</dbReference>
<keyword evidence="1" id="KW-0812">Transmembrane</keyword>
<feature type="domain" description="Sensor histidine kinase NatK-like C-terminal" evidence="2">
    <location>
        <begin position="345"/>
        <end position="449"/>
    </location>
</feature>
<dbReference type="GO" id="GO:0042802">
    <property type="term" value="F:identical protein binding"/>
    <property type="evidence" value="ECO:0007669"/>
    <property type="project" value="TreeGrafter"/>
</dbReference>
<evidence type="ECO:0000256" key="1">
    <source>
        <dbReference type="SAM" id="Phobius"/>
    </source>
</evidence>
<dbReference type="Gene3D" id="3.30.565.10">
    <property type="entry name" value="Histidine kinase-like ATPase, C-terminal domain"/>
    <property type="match status" value="1"/>
</dbReference>
<keyword evidence="1" id="KW-1133">Transmembrane helix</keyword>
<keyword evidence="3" id="KW-0808">Transferase</keyword>
<feature type="transmembrane region" description="Helical" evidence="1">
    <location>
        <begin position="103"/>
        <end position="122"/>
    </location>
</feature>
<evidence type="ECO:0000313" key="4">
    <source>
        <dbReference type="Proteomes" id="UP000290567"/>
    </source>
</evidence>
<proteinExistence type="predicted"/>
<keyword evidence="4" id="KW-1185">Reference proteome</keyword>
<dbReference type="OrthoDB" id="1652078at2"/>
<accession>A0A4V0WQ04</accession>
<organism evidence="3 4">
    <name type="scientific">Enterococcus florum</name>
    <dbReference type="NCBI Taxonomy" id="2480627"/>
    <lineage>
        <taxon>Bacteria</taxon>
        <taxon>Bacillati</taxon>
        <taxon>Bacillota</taxon>
        <taxon>Bacilli</taxon>
        <taxon>Lactobacillales</taxon>
        <taxon>Enterococcaceae</taxon>
        <taxon>Enterococcus</taxon>
    </lineage>
</organism>
<dbReference type="GO" id="GO:0016301">
    <property type="term" value="F:kinase activity"/>
    <property type="evidence" value="ECO:0007669"/>
    <property type="project" value="UniProtKB-KW"/>
</dbReference>
<dbReference type="RefSeq" id="WP_146624045.1">
    <property type="nucleotide sequence ID" value="NZ_BJCC01000036.1"/>
</dbReference>
<gene>
    <name evidence="3" type="ORF">NRIC_35600</name>
</gene>
<dbReference type="InterPro" id="IPR036890">
    <property type="entry name" value="HATPase_C_sf"/>
</dbReference>
<reference evidence="4" key="1">
    <citation type="submission" date="2019-02" db="EMBL/GenBank/DDBJ databases">
        <title>Draft genome sequence of Enterococcus sp. Gos25-1.</title>
        <authorList>
            <person name="Tanaka N."/>
            <person name="Shiwa Y."/>
            <person name="Fujita N."/>
        </authorList>
    </citation>
    <scope>NUCLEOTIDE SEQUENCE [LARGE SCALE GENOMIC DNA]</scope>
    <source>
        <strain evidence="4">Gos25-1</strain>
    </source>
</reference>
<evidence type="ECO:0000259" key="2">
    <source>
        <dbReference type="Pfam" id="PF14501"/>
    </source>
</evidence>
<dbReference type="PANTHER" id="PTHR40448">
    <property type="entry name" value="TWO-COMPONENT SENSOR HISTIDINE KINASE"/>
    <property type="match status" value="1"/>
</dbReference>